<keyword evidence="5" id="KW-0539">Nucleus</keyword>
<comment type="subcellular location">
    <subcellularLocation>
        <location evidence="1">Nucleus</location>
    </subcellularLocation>
</comment>
<evidence type="ECO:0000313" key="7">
    <source>
        <dbReference type="Proteomes" id="UP000037069"/>
    </source>
</evidence>
<comment type="caution">
    <text evidence="6">The sequence shown here is derived from an EMBL/GenBank/DDBJ whole genome shotgun (WGS) entry which is preliminary data.</text>
</comment>
<name>A0A0L0BYL2_LUCCU</name>
<evidence type="ECO:0000256" key="4">
    <source>
        <dbReference type="ARBA" id="ARBA00023187"/>
    </source>
</evidence>
<dbReference type="OrthoDB" id="147752at2759"/>
<dbReference type="GO" id="GO:0000398">
    <property type="term" value="P:mRNA splicing, via spliceosome"/>
    <property type="evidence" value="ECO:0007669"/>
    <property type="project" value="InterPro"/>
</dbReference>
<reference evidence="6 7" key="1">
    <citation type="journal article" date="2015" name="Nat. Commun.">
        <title>Lucilia cuprina genome unlocks parasitic fly biology to underpin future interventions.</title>
        <authorList>
            <person name="Anstead C.A."/>
            <person name="Korhonen P.K."/>
            <person name="Young N.D."/>
            <person name="Hall R.S."/>
            <person name="Jex A.R."/>
            <person name="Murali S.C."/>
            <person name="Hughes D.S."/>
            <person name="Lee S.F."/>
            <person name="Perry T."/>
            <person name="Stroehlein A.J."/>
            <person name="Ansell B.R."/>
            <person name="Breugelmans B."/>
            <person name="Hofmann A."/>
            <person name="Qu J."/>
            <person name="Dugan S."/>
            <person name="Lee S.L."/>
            <person name="Chao H."/>
            <person name="Dinh H."/>
            <person name="Han Y."/>
            <person name="Doddapaneni H.V."/>
            <person name="Worley K.C."/>
            <person name="Muzny D.M."/>
            <person name="Ioannidis P."/>
            <person name="Waterhouse R.M."/>
            <person name="Zdobnov E.M."/>
            <person name="James P.J."/>
            <person name="Bagnall N.H."/>
            <person name="Kotze A.C."/>
            <person name="Gibbs R.A."/>
            <person name="Richards S."/>
            <person name="Batterham P."/>
            <person name="Gasser R.B."/>
        </authorList>
    </citation>
    <scope>NUCLEOTIDE SEQUENCE [LARGE SCALE GENOMIC DNA]</scope>
    <source>
        <strain evidence="6 7">LS</strain>
        <tissue evidence="6">Full body</tissue>
    </source>
</reference>
<protein>
    <submittedName>
        <fullName evidence="6">Uncharacterized protein</fullName>
    </submittedName>
</protein>
<dbReference type="GO" id="GO:0005682">
    <property type="term" value="C:U5 snRNP"/>
    <property type="evidence" value="ECO:0007669"/>
    <property type="project" value="TreeGrafter"/>
</dbReference>
<dbReference type="Gene3D" id="3.40.30.10">
    <property type="entry name" value="Glutaredoxin"/>
    <property type="match status" value="1"/>
</dbReference>
<dbReference type="AlphaFoldDB" id="A0A0L0BYL2"/>
<dbReference type="InterPro" id="IPR036249">
    <property type="entry name" value="Thioredoxin-like_sf"/>
</dbReference>
<dbReference type="EMBL" id="JRES01001153">
    <property type="protein sequence ID" value="KNC25127.1"/>
    <property type="molecule type" value="Genomic_DNA"/>
</dbReference>
<keyword evidence="4" id="KW-0508">mRNA splicing</keyword>
<dbReference type="OMA" id="NDALIEC"/>
<dbReference type="STRING" id="7375.A0A0L0BYL2"/>
<proteinExistence type="inferred from homology"/>
<comment type="similarity">
    <text evidence="2">Belongs to the DIM1 family.</text>
</comment>
<dbReference type="PANTHER" id="PTHR12052">
    <property type="entry name" value="THIOREDOXIN-LIKE PROTEN 4A, 4B"/>
    <property type="match status" value="1"/>
</dbReference>
<dbReference type="GO" id="GO:0005681">
    <property type="term" value="C:spliceosomal complex"/>
    <property type="evidence" value="ECO:0007669"/>
    <property type="project" value="TreeGrafter"/>
</dbReference>
<organism evidence="6 7">
    <name type="scientific">Lucilia cuprina</name>
    <name type="common">Green bottle fly</name>
    <name type="synonym">Australian sheep blowfly</name>
    <dbReference type="NCBI Taxonomy" id="7375"/>
    <lineage>
        <taxon>Eukaryota</taxon>
        <taxon>Metazoa</taxon>
        <taxon>Ecdysozoa</taxon>
        <taxon>Arthropoda</taxon>
        <taxon>Hexapoda</taxon>
        <taxon>Insecta</taxon>
        <taxon>Pterygota</taxon>
        <taxon>Neoptera</taxon>
        <taxon>Endopterygota</taxon>
        <taxon>Diptera</taxon>
        <taxon>Brachycera</taxon>
        <taxon>Muscomorpha</taxon>
        <taxon>Oestroidea</taxon>
        <taxon>Calliphoridae</taxon>
        <taxon>Luciliinae</taxon>
        <taxon>Lucilia</taxon>
    </lineage>
</organism>
<dbReference type="InterPro" id="IPR004123">
    <property type="entry name" value="Dim1"/>
</dbReference>
<dbReference type="GO" id="GO:0046540">
    <property type="term" value="C:U4/U6 x U5 tri-snRNP complex"/>
    <property type="evidence" value="ECO:0007669"/>
    <property type="project" value="InterPro"/>
</dbReference>
<dbReference type="PANTHER" id="PTHR12052:SF5">
    <property type="entry name" value="THIOREDOXIN-LIKE PROTEIN 4A"/>
    <property type="match status" value="1"/>
</dbReference>
<evidence type="ECO:0000256" key="5">
    <source>
        <dbReference type="ARBA" id="ARBA00023242"/>
    </source>
</evidence>
<gene>
    <name evidence="6" type="ORF">FF38_08093</name>
</gene>
<evidence type="ECO:0000313" key="6">
    <source>
        <dbReference type="EMBL" id="KNC25127.1"/>
    </source>
</evidence>
<evidence type="ECO:0000256" key="2">
    <source>
        <dbReference type="ARBA" id="ARBA00008241"/>
    </source>
</evidence>
<evidence type="ECO:0000256" key="1">
    <source>
        <dbReference type="ARBA" id="ARBA00004123"/>
    </source>
</evidence>
<keyword evidence="7" id="KW-1185">Reference proteome</keyword>
<dbReference type="Pfam" id="PF02966">
    <property type="entry name" value="DIM1"/>
    <property type="match status" value="1"/>
</dbReference>
<evidence type="ECO:0000256" key="3">
    <source>
        <dbReference type="ARBA" id="ARBA00022664"/>
    </source>
</evidence>
<sequence length="108" mass="12238">MASVFLPHVPTGWHVDQAILSEEDKLVVIRFGNDALIECMQMDELLYGIAEQVRNFASIYICDTTEVPDFDELYELHDPMTLMRVSDGDDLNLGADDADWIAYFTAYG</sequence>
<dbReference type="SMART" id="SM01410">
    <property type="entry name" value="DIM1"/>
    <property type="match status" value="1"/>
</dbReference>
<dbReference type="Proteomes" id="UP000037069">
    <property type="component" value="Unassembled WGS sequence"/>
</dbReference>
<dbReference type="SUPFAM" id="SSF52833">
    <property type="entry name" value="Thioredoxin-like"/>
    <property type="match status" value="1"/>
</dbReference>
<keyword evidence="3" id="KW-0507">mRNA processing</keyword>
<accession>A0A0L0BYL2</accession>